<dbReference type="AlphaFoldDB" id="A0A2M9APZ8"/>
<dbReference type="OrthoDB" id="9814548at2"/>
<keyword evidence="10" id="KW-1185">Reference proteome</keyword>
<dbReference type="EMBL" id="PGFA01000006">
    <property type="protein sequence ID" value="PJJ47770.1"/>
    <property type="molecule type" value="Genomic_DNA"/>
</dbReference>
<dbReference type="PROSITE" id="PS51257">
    <property type="entry name" value="PROKAR_LIPOPROTEIN"/>
    <property type="match status" value="1"/>
</dbReference>
<dbReference type="PANTHER" id="PTHR43811:SF19">
    <property type="entry name" value="39 KDA FK506-BINDING NUCLEAR PROTEIN"/>
    <property type="match status" value="1"/>
</dbReference>
<evidence type="ECO:0000259" key="8">
    <source>
        <dbReference type="PROSITE" id="PS50059"/>
    </source>
</evidence>
<dbReference type="InterPro" id="IPR046357">
    <property type="entry name" value="PPIase_dom_sf"/>
</dbReference>
<dbReference type="GO" id="GO:0003755">
    <property type="term" value="F:peptidyl-prolyl cis-trans isomerase activity"/>
    <property type="evidence" value="ECO:0007669"/>
    <property type="project" value="UniProtKB-UniRule"/>
</dbReference>
<dbReference type="RefSeq" id="WP_100339131.1">
    <property type="nucleotide sequence ID" value="NZ_PGFA01000006.1"/>
</dbReference>
<dbReference type="SUPFAM" id="SSF54534">
    <property type="entry name" value="FKBP-like"/>
    <property type="match status" value="1"/>
</dbReference>
<organism evidence="9 10">
    <name type="scientific">Hymenobacter chitinivorans DSM 11115</name>
    <dbReference type="NCBI Taxonomy" id="1121954"/>
    <lineage>
        <taxon>Bacteria</taxon>
        <taxon>Pseudomonadati</taxon>
        <taxon>Bacteroidota</taxon>
        <taxon>Cytophagia</taxon>
        <taxon>Cytophagales</taxon>
        <taxon>Hymenobacteraceae</taxon>
        <taxon>Hymenobacter</taxon>
    </lineage>
</organism>
<evidence type="ECO:0000256" key="6">
    <source>
        <dbReference type="RuleBase" id="RU003915"/>
    </source>
</evidence>
<reference evidence="9 10" key="1">
    <citation type="submission" date="2017-11" db="EMBL/GenBank/DDBJ databases">
        <title>Genomic Encyclopedia of Archaeal and Bacterial Type Strains, Phase II (KMG-II): From Individual Species to Whole Genera.</title>
        <authorList>
            <person name="Goeker M."/>
        </authorList>
    </citation>
    <scope>NUCLEOTIDE SEQUENCE [LARGE SCALE GENOMIC DNA]</scope>
    <source>
        <strain evidence="9 10">DSM 11115</strain>
    </source>
</reference>
<dbReference type="EC" id="5.2.1.8" evidence="6"/>
<evidence type="ECO:0000313" key="10">
    <source>
        <dbReference type="Proteomes" id="UP000228535"/>
    </source>
</evidence>
<feature type="signal peptide" evidence="7">
    <location>
        <begin position="1"/>
        <end position="25"/>
    </location>
</feature>
<dbReference type="InterPro" id="IPR001179">
    <property type="entry name" value="PPIase_FKBP_dom"/>
</dbReference>
<evidence type="ECO:0000256" key="2">
    <source>
        <dbReference type="ARBA" id="ARBA00006577"/>
    </source>
</evidence>
<keyword evidence="3 5" id="KW-0697">Rotamase</keyword>
<accession>A0A2M9APZ8</accession>
<comment type="caution">
    <text evidence="9">The sequence shown here is derived from an EMBL/GenBank/DDBJ whole genome shotgun (WGS) entry which is preliminary data.</text>
</comment>
<evidence type="ECO:0000256" key="3">
    <source>
        <dbReference type="ARBA" id="ARBA00023110"/>
    </source>
</evidence>
<dbReference type="Gene3D" id="3.10.50.40">
    <property type="match status" value="1"/>
</dbReference>
<feature type="domain" description="PPIase FKBP-type" evidence="8">
    <location>
        <begin position="89"/>
        <end position="183"/>
    </location>
</feature>
<gene>
    <name evidence="9" type="ORF">CLV45_4908</name>
</gene>
<feature type="chain" id="PRO_5014695967" description="Peptidyl-prolyl cis-trans isomerase" evidence="7">
    <location>
        <begin position="26"/>
        <end position="183"/>
    </location>
</feature>
<dbReference type="Pfam" id="PF00254">
    <property type="entry name" value="FKBP_C"/>
    <property type="match status" value="1"/>
</dbReference>
<evidence type="ECO:0000256" key="4">
    <source>
        <dbReference type="ARBA" id="ARBA00023235"/>
    </source>
</evidence>
<comment type="similarity">
    <text evidence="2 6">Belongs to the FKBP-type PPIase family.</text>
</comment>
<comment type="catalytic activity">
    <reaction evidence="1 5 6">
        <text>[protein]-peptidylproline (omega=180) = [protein]-peptidylproline (omega=0)</text>
        <dbReference type="Rhea" id="RHEA:16237"/>
        <dbReference type="Rhea" id="RHEA-COMP:10747"/>
        <dbReference type="Rhea" id="RHEA-COMP:10748"/>
        <dbReference type="ChEBI" id="CHEBI:83833"/>
        <dbReference type="ChEBI" id="CHEBI:83834"/>
        <dbReference type="EC" id="5.2.1.8"/>
    </reaction>
</comment>
<dbReference type="PANTHER" id="PTHR43811">
    <property type="entry name" value="FKBP-TYPE PEPTIDYL-PROLYL CIS-TRANS ISOMERASE FKPA"/>
    <property type="match status" value="1"/>
</dbReference>
<protein>
    <recommendedName>
        <fullName evidence="6">Peptidyl-prolyl cis-trans isomerase</fullName>
        <ecNumber evidence="6">5.2.1.8</ecNumber>
    </recommendedName>
</protein>
<evidence type="ECO:0000256" key="1">
    <source>
        <dbReference type="ARBA" id="ARBA00000971"/>
    </source>
</evidence>
<dbReference type="Proteomes" id="UP000228535">
    <property type="component" value="Unassembled WGS sequence"/>
</dbReference>
<evidence type="ECO:0000256" key="5">
    <source>
        <dbReference type="PROSITE-ProRule" id="PRU00277"/>
    </source>
</evidence>
<name>A0A2M9APZ8_9BACT</name>
<dbReference type="PROSITE" id="PS50059">
    <property type="entry name" value="FKBP_PPIASE"/>
    <property type="match status" value="1"/>
</dbReference>
<keyword evidence="7" id="KW-0732">Signal</keyword>
<proteinExistence type="inferred from homology"/>
<evidence type="ECO:0000256" key="7">
    <source>
        <dbReference type="SAM" id="SignalP"/>
    </source>
</evidence>
<evidence type="ECO:0000313" key="9">
    <source>
        <dbReference type="EMBL" id="PJJ47770.1"/>
    </source>
</evidence>
<sequence length="183" mass="20733">MKKLFARSLVTRLAVWLLMAAPLLAGCNTDSDAVKKAKAHEEEYRKVDDDLIQAYFTRHKITSGQYQRTESGLYLVSLKDGSGDLIKAGNKVQVKYIGSYIREAYENQIFDKSYGNRTLCECTEVVVGQGQVIRGWEEALKLMKPGDQKQVFIPSYLAYGQYGNTTIPGDEPLQFYMEIKQVQ</sequence>
<keyword evidence="4 5" id="KW-0413">Isomerase</keyword>